<dbReference type="NCBIfam" id="TIGR01563">
    <property type="entry name" value="gp16_SPP1"/>
    <property type="match status" value="1"/>
</dbReference>
<dbReference type="Gene3D" id="2.40.10.270">
    <property type="entry name" value="Bacteriophage SPP1 head-tail adaptor protein"/>
    <property type="match status" value="1"/>
</dbReference>
<evidence type="ECO:0000313" key="1">
    <source>
        <dbReference type="EMBL" id="NTS30192.1"/>
    </source>
</evidence>
<evidence type="ECO:0000313" key="2">
    <source>
        <dbReference type="Proteomes" id="UP000550508"/>
    </source>
</evidence>
<dbReference type="InterPro" id="IPR008767">
    <property type="entry name" value="Phage_SPP1_head-tail_adaptor"/>
</dbReference>
<proteinExistence type="predicted"/>
<dbReference type="Pfam" id="PF05521">
    <property type="entry name" value="Phage_HCP"/>
    <property type="match status" value="1"/>
</dbReference>
<gene>
    <name evidence="1" type="ORF">HQ945_02900</name>
</gene>
<sequence length="111" mass="12805">MPTLFIDPGRLSQELSLEEPRYDMDDAGSLVVAWTEIGTLWAQVEPIDAGVRWLGEQALPEATHRITLRMRRDITSAMRLRKGNRIFQILTLHDPDESGRYLVCRVREEVQ</sequence>
<dbReference type="Proteomes" id="UP000550508">
    <property type="component" value="Unassembled WGS sequence"/>
</dbReference>
<name>A0A849VKA7_9HYPH</name>
<accession>A0A849VKA7</accession>
<reference evidence="1 2" key="1">
    <citation type="submission" date="2020-05" db="EMBL/GenBank/DDBJ databases">
        <authorList>
            <person name="Kim M.K."/>
        </authorList>
    </citation>
    <scope>NUCLEOTIDE SEQUENCE [LARGE SCALE GENOMIC DNA]</scope>
    <source>
        <strain evidence="1 2">BT25</strain>
    </source>
</reference>
<dbReference type="EMBL" id="JABUMX010000001">
    <property type="protein sequence ID" value="NTS30192.1"/>
    <property type="molecule type" value="Genomic_DNA"/>
</dbReference>
<keyword evidence="2" id="KW-1185">Reference proteome</keyword>
<dbReference type="InterPro" id="IPR038666">
    <property type="entry name" value="SSP1_head-tail_sf"/>
</dbReference>
<dbReference type="AlphaFoldDB" id="A0A849VKA7"/>
<protein>
    <submittedName>
        <fullName evidence="1">Phage head closure protein</fullName>
    </submittedName>
</protein>
<dbReference type="RefSeq" id="WP_027229954.1">
    <property type="nucleotide sequence ID" value="NZ_JABUMX010000001.1"/>
</dbReference>
<comment type="caution">
    <text evidence="1">The sequence shown here is derived from an EMBL/GenBank/DDBJ whole genome shotgun (WGS) entry which is preliminary data.</text>
</comment>
<organism evidence="1 2">
    <name type="scientific">Phyllobacterium pellucidum</name>
    <dbReference type="NCBI Taxonomy" id="2740464"/>
    <lineage>
        <taxon>Bacteria</taxon>
        <taxon>Pseudomonadati</taxon>
        <taxon>Pseudomonadota</taxon>
        <taxon>Alphaproteobacteria</taxon>
        <taxon>Hyphomicrobiales</taxon>
        <taxon>Phyllobacteriaceae</taxon>
        <taxon>Phyllobacterium</taxon>
    </lineage>
</organism>